<evidence type="ECO:0000259" key="7">
    <source>
        <dbReference type="Pfam" id="PF08801"/>
    </source>
</evidence>
<dbReference type="InterPro" id="IPR014908">
    <property type="entry name" value="Nucleoporin_Nup133/Nup155_N"/>
</dbReference>
<evidence type="ECO:0000256" key="5">
    <source>
        <dbReference type="SAM" id="MobiDB-lite"/>
    </source>
</evidence>
<evidence type="ECO:0000256" key="1">
    <source>
        <dbReference type="ARBA" id="ARBA00004123"/>
    </source>
</evidence>
<evidence type="ECO:0000256" key="4">
    <source>
        <dbReference type="ARBA" id="ARBA00023242"/>
    </source>
</evidence>
<evidence type="ECO:0000313" key="8">
    <source>
        <dbReference type="EMBL" id="KAG6965148.1"/>
    </source>
</evidence>
<comment type="similarity">
    <text evidence="2">Belongs to the non-repetitive/WGA-negative nucleoporin family.</text>
</comment>
<proteinExistence type="inferred from homology"/>
<dbReference type="GO" id="GO:0017056">
    <property type="term" value="F:structural constituent of nuclear pore"/>
    <property type="evidence" value="ECO:0007669"/>
    <property type="project" value="InterPro"/>
</dbReference>
<feature type="region of interest" description="Disordered" evidence="5">
    <location>
        <begin position="264"/>
        <end position="324"/>
    </location>
</feature>
<gene>
    <name evidence="8" type="ORF">JG688_00007362</name>
</gene>
<dbReference type="InterPro" id="IPR004870">
    <property type="entry name" value="Nucleoporin_Nup155"/>
</dbReference>
<dbReference type="GO" id="GO:0044611">
    <property type="term" value="C:nuclear pore inner ring"/>
    <property type="evidence" value="ECO:0007669"/>
    <property type="project" value="TreeGrafter"/>
</dbReference>
<evidence type="ECO:0000313" key="9">
    <source>
        <dbReference type="Proteomes" id="UP000709295"/>
    </source>
</evidence>
<dbReference type="PANTHER" id="PTHR10350">
    <property type="entry name" value="NUCLEAR PORE COMPLEX PROTEIN NUP155"/>
    <property type="match status" value="1"/>
</dbReference>
<comment type="subcellular location">
    <subcellularLocation>
        <location evidence="1">Nucleus</location>
    </subcellularLocation>
</comment>
<evidence type="ECO:0008006" key="10">
    <source>
        <dbReference type="Google" id="ProtNLM"/>
    </source>
</evidence>
<dbReference type="GO" id="GO:0000972">
    <property type="term" value="P:transcription-dependent tethering of RNA polymerase II gene DNA at nuclear periphery"/>
    <property type="evidence" value="ECO:0007669"/>
    <property type="project" value="TreeGrafter"/>
</dbReference>
<dbReference type="Pfam" id="PF03177">
    <property type="entry name" value="Nucleoporin_C"/>
    <property type="match status" value="1"/>
</dbReference>
<dbReference type="GO" id="GO:0036228">
    <property type="term" value="P:protein localization to nuclear inner membrane"/>
    <property type="evidence" value="ECO:0007669"/>
    <property type="project" value="TreeGrafter"/>
</dbReference>
<dbReference type="FunFam" id="1.20.120.1880:FF:000005">
    <property type="entry name" value="Nuclear pore complex protein Nup155"/>
    <property type="match status" value="1"/>
</dbReference>
<name>A0A8J5ISG2_9STRA</name>
<feature type="domain" description="Nucleoporin Nup133/Nup155-like N-terminal" evidence="7">
    <location>
        <begin position="946"/>
        <end position="1330"/>
    </location>
</feature>
<reference evidence="8" key="1">
    <citation type="submission" date="2021-01" db="EMBL/GenBank/DDBJ databases">
        <title>Phytophthora aleatoria, a newly-described species from Pinus radiata is distinct from Phytophthora cactorum isolates based on comparative genomics.</title>
        <authorList>
            <person name="Mcdougal R."/>
            <person name="Panda P."/>
            <person name="Williams N."/>
            <person name="Studholme D.J."/>
        </authorList>
    </citation>
    <scope>NUCLEOTIDE SEQUENCE</scope>
    <source>
        <strain evidence="8">NZFS 4037</strain>
    </source>
</reference>
<dbReference type="GO" id="GO:0006405">
    <property type="term" value="P:RNA export from nucleus"/>
    <property type="evidence" value="ECO:0007669"/>
    <property type="project" value="TreeGrafter"/>
</dbReference>
<dbReference type="Proteomes" id="UP000709295">
    <property type="component" value="Unassembled WGS sequence"/>
</dbReference>
<sequence length="2404" mass="263233">MTKLEYFIFKQDEQVAPTFLMHSQRRPAPESTYASQAARWKQGFKTPAQQQPAQHQTDLENALVSELCSSVGSSSFPPREVLQKLLRYLHTLDHDYICELLDDKFESPLWQVKAKALSVLNALLGSGEAEFYKQYYSGRLDLLEDLRNARKDMLRKRADKVYALLKDYVPPDEETPLEMMRRMQEEEAEEADARAAPEINTLMHTSPVVASQQTPHDLMMDMNDSPRSSSAPLPGPAVQEGSAFSFLAAQPTQQEYAPAEMAAEPMTPPVSNSGFGFLSANGGEVDSPPQAAPVPPASAFSFIPQNANPEPSAPPLSSDSASFGFMNQASTANSVHASEHGIPSPSTAEIPSAFTFMGGQQQPQQQSAVSAAGLTQAAPAPVLQRRHTVFDTLPEPTMMQLTEEKEEEPEMSDPIHDAFEGMDVNDGTQALESFDAYKPSSDAVHGGYEDASEPTQPTEPLREVILEIDVPPGPMGVMLDRTIPDMTVIERFVPLPTGGRGYLELHPAICPGCALISINSIYVENKGLVEVGPILGSLANSPKLLRFKKLMTQGRTANPSTLQVPYIPPPLEEEEDSATDEKNTSEDQAQPESEDIYTPGSSSGEAFMTRLNGYNSSLAEIEAKLKEIVRREHGGQPIADRRNQLAQLHGTVEKIQTQGIDSVIFGERRPPNYEEVKQFRSTLVRRADDLARLIQSTASTDPTPPYSSVAASDEEKHPVSAFAFVGGDSNSTVNDPPLGISQLQGDSGFQFLNANANPQVADAHGGNVMMLPSAPVQADNSYGFSFLRDNAQEQPAAAAAPIDVSQAPTNPTVEVATNVFAGLSLKGNTPQQPMFAGLSVKEDTQQQPARPPPALYDTLTKSSHGRPMGLSDLEASLRSTASVAMEPAERTFKGLSDAKTRVDQATQEDASFPDLADQLNVQSEPQNYFFEPYASQWTPQVAKKGSVIPLPGVVAAALDDTKTLSLSGLLPEIRSAWTSVDNRLFLWSYAQRGRFAAKEFDQAIVAVGLVARPATGVFTSKVRHVLVVATTVEVVLLAVVADDNQPDSMSFKLQSTKLSVSTDKCVVRKVVTTRSGRIFFGGSDGALYEFLYAPEQKAAADRNSLLGSALTNVPGVGASEGCRKVAHTSSYAQYLPRFLAGLASAPGKVVDMCVEHSRHILYVLHDDAQVSVFDLGANGDDIKAICAVNLLADGAKYARENRRTRVSCPDERLFQPAVAGSPNPLKVVALSTVSPDESKVVTLVAVTSNGIRFYLTAFSRRYTYSGAGNYGRAKRPSRLEILHIRLPPPAISLRDAPPYHAKEGMQPGYAPGKSPSAVHVAFHRKGVFLCIEGRRDQQDQLVGIAHDPISTTALPVQTGLTARKPTIREAVSLDTCIGKVVDIQELDPYSSEGPESSWMAQTEAIAAVNASTKGASSGSKRSFDEMSTGIPAGSASENAPVVGEMALMYSQPSRHFLCLTSSGIQVFKKIRPLDQLHRVLLLSRGHEQKAVLAPFVRCFGEIQVVCMLIALACGVPTDPLVSETSTAASLIAPRPGGLASLKSDDYIYTAAVQSIFEIAQGPPDNVAVEPASSTSNGTSTSASTRIVLTTEFGMSYQHDGLVAFACRVLRPLWTSKTLGRRVVFRVSTSKPSAKSPGYVASFENVHSPEKLDEIREILFQLRQLMESAGPFAVSISGGAALENNPSLDGVLGEITEAGLSRVSELVMRHQKSLSEDQLKRETRFKAEQRSLYYLYQLVLRSIEAISLLRIAQEYKVSLEESLARLSFSDLVTTTDGALAAKTMTKALLRGRNESNQFLIKQLREQCPTFFSVSDLWHYQGYRSLSNAKLSGSSVARTNFLKESLDQFLTSCHMWDTEDCLDVLQGICEDYTLLNYYEGVVKLSLACAKHFHDAAASDLSGVKQTCKRRCFGCILLALHKLLGGETANASPQAVEEMVTLDDETRNKCVEELFHFALASEDDSFHNLLYTWLYERGHSHLLTSIRSPYIEEFLKEKDQDLLVKLYMDQHKYLVAAKVWWARAHEDSMGEDEYATSSALVVSNNPDIVKRQYYVSKALGCLKSLEDVGEASEAIKEVRDVLDVLQLQVRVLKALEQKVIESEASSSSDEQLRERKTDLQLLTFKLFDASTLYNRFASKYDMWTECLHIIHVCKSEEADVIASLWRKIIFSLLPQSSYNAAFNAWRLDQCEKAGLLATSSSTRGGSSFESGNWIGQMQCKILRLGKSLYLEGDDRHSGSAAAIGDFVFPVGFLADVLEWISLWYIRSTGMGAFTGSVASAAAIDATTFNWVLKLFLDVGVPHRVLLSYYEQLYREQPERLYREGWTLHLLQSMLANITIWKKHAISPRAGKDQLAEFAACCPNIVDLCDGFITDLRATSQDENGEASTLLEQFRRVKSELLNFRTLM</sequence>
<dbReference type="Pfam" id="PF08801">
    <property type="entry name" value="Nucleoporin_N"/>
    <property type="match status" value="1"/>
</dbReference>
<dbReference type="PANTHER" id="PTHR10350:SF6">
    <property type="entry name" value="NUCLEAR PORE COMPLEX PROTEIN NUP155"/>
    <property type="match status" value="1"/>
</dbReference>
<accession>A0A8J5ISG2</accession>
<dbReference type="EMBL" id="JAENGY010000350">
    <property type="protein sequence ID" value="KAG6965148.1"/>
    <property type="molecule type" value="Genomic_DNA"/>
</dbReference>
<dbReference type="GO" id="GO:0006606">
    <property type="term" value="P:protein import into nucleus"/>
    <property type="evidence" value="ECO:0007669"/>
    <property type="project" value="TreeGrafter"/>
</dbReference>
<keyword evidence="9" id="KW-1185">Reference proteome</keyword>
<protein>
    <recommendedName>
        <fullName evidence="10">Nucleoporin Nup133/Nup155-like N-terminal domain-containing protein</fullName>
    </recommendedName>
</protein>
<comment type="caution">
    <text evidence="8">The sequence shown here is derived from an EMBL/GenBank/DDBJ whole genome shotgun (WGS) entry which is preliminary data.</text>
</comment>
<feature type="domain" description="Nucleoporin Nup133/Nup155-like C-terminal" evidence="6">
    <location>
        <begin position="1595"/>
        <end position="2174"/>
    </location>
</feature>
<dbReference type="InterPro" id="IPR007187">
    <property type="entry name" value="Nucleoporin_Nup133/Nup155_C"/>
</dbReference>
<evidence type="ECO:0000256" key="3">
    <source>
        <dbReference type="ARBA" id="ARBA00022448"/>
    </source>
</evidence>
<feature type="region of interest" description="Disordered" evidence="5">
    <location>
        <begin position="558"/>
        <end position="608"/>
    </location>
</feature>
<evidence type="ECO:0000256" key="2">
    <source>
        <dbReference type="ARBA" id="ARBA00007373"/>
    </source>
</evidence>
<keyword evidence="3" id="KW-0813">Transport</keyword>
<evidence type="ECO:0000259" key="6">
    <source>
        <dbReference type="Pfam" id="PF03177"/>
    </source>
</evidence>
<organism evidence="8 9">
    <name type="scientific">Phytophthora aleatoria</name>
    <dbReference type="NCBI Taxonomy" id="2496075"/>
    <lineage>
        <taxon>Eukaryota</taxon>
        <taxon>Sar</taxon>
        <taxon>Stramenopiles</taxon>
        <taxon>Oomycota</taxon>
        <taxon>Peronosporomycetes</taxon>
        <taxon>Peronosporales</taxon>
        <taxon>Peronosporaceae</taxon>
        <taxon>Phytophthora</taxon>
    </lineage>
</organism>
<keyword evidence="4" id="KW-0539">Nucleus</keyword>